<protein>
    <submittedName>
        <fullName evidence="2">Uncharacterized protein</fullName>
    </submittedName>
</protein>
<dbReference type="RefSeq" id="WP_252344921.1">
    <property type="nucleotide sequence ID" value="NZ_JAHKBE010000022.1"/>
</dbReference>
<feature type="signal peptide" evidence="1">
    <location>
        <begin position="1"/>
        <end position="23"/>
    </location>
</feature>
<reference evidence="2 3" key="1">
    <citation type="submission" date="2024-04" db="EMBL/GenBank/DDBJ databases">
        <title>Human intestinal bacterial collection.</title>
        <authorList>
            <person name="Pauvert C."/>
            <person name="Hitch T.C.A."/>
            <person name="Clavel T."/>
        </authorList>
    </citation>
    <scope>NUCLEOTIDE SEQUENCE [LARGE SCALE GENOMIC DNA]</scope>
    <source>
        <strain evidence="2 3">CLA-AA-H145</strain>
    </source>
</reference>
<feature type="chain" id="PRO_5046082124" evidence="1">
    <location>
        <begin position="24"/>
        <end position="147"/>
    </location>
</feature>
<accession>A0ABV1FQW7</accession>
<organism evidence="2 3">
    <name type="scientific">Hallella faecis</name>
    <dbReference type="NCBI Taxonomy" id="2841596"/>
    <lineage>
        <taxon>Bacteria</taxon>
        <taxon>Pseudomonadati</taxon>
        <taxon>Bacteroidota</taxon>
        <taxon>Bacteroidia</taxon>
        <taxon>Bacteroidales</taxon>
        <taxon>Prevotellaceae</taxon>
        <taxon>Hallella</taxon>
    </lineage>
</organism>
<keyword evidence="3" id="KW-1185">Reference proteome</keyword>
<evidence type="ECO:0000313" key="2">
    <source>
        <dbReference type="EMBL" id="MEQ2486804.1"/>
    </source>
</evidence>
<keyword evidence="1" id="KW-0732">Signal</keyword>
<dbReference type="Proteomes" id="UP001487296">
    <property type="component" value="Unassembled WGS sequence"/>
</dbReference>
<evidence type="ECO:0000256" key="1">
    <source>
        <dbReference type="SAM" id="SignalP"/>
    </source>
</evidence>
<proteinExistence type="predicted"/>
<comment type="caution">
    <text evidence="2">The sequence shown here is derived from an EMBL/GenBank/DDBJ whole genome shotgun (WGS) entry which is preliminary data.</text>
</comment>
<name>A0ABV1FQW7_9BACT</name>
<sequence>MKQIVRRLVFIMVVALVALQTQAQERPKKFDPARFEADLEQFITTEAGLNPYQAAKFFPLYREMQKKQRMLFNKMRYYQHVDTRDNKAAAKAIRECDLVDLEMKELQLEYHKKFCKVLPAGVVLKIIRADEKFHRQAFQRMMRRGRR</sequence>
<gene>
    <name evidence="2" type="ORF">AAAT34_07010</name>
</gene>
<dbReference type="EMBL" id="JBBNFP010000022">
    <property type="protein sequence ID" value="MEQ2486804.1"/>
    <property type="molecule type" value="Genomic_DNA"/>
</dbReference>
<evidence type="ECO:0000313" key="3">
    <source>
        <dbReference type="Proteomes" id="UP001487296"/>
    </source>
</evidence>